<dbReference type="Pfam" id="PF00582">
    <property type="entry name" value="Usp"/>
    <property type="match status" value="2"/>
</dbReference>
<evidence type="ECO:0000259" key="2">
    <source>
        <dbReference type="Pfam" id="PF00582"/>
    </source>
</evidence>
<comment type="caution">
    <text evidence="3">The sequence shown here is derived from an EMBL/GenBank/DDBJ whole genome shotgun (WGS) entry which is preliminary data.</text>
</comment>
<proteinExistence type="inferred from homology"/>
<evidence type="ECO:0000313" key="4">
    <source>
        <dbReference type="Proteomes" id="UP000219522"/>
    </source>
</evidence>
<evidence type="ECO:0000313" key="3">
    <source>
        <dbReference type="EMBL" id="SOE88964.1"/>
    </source>
</evidence>
<accession>A0A7Z7N7G2</accession>
<evidence type="ECO:0000256" key="1">
    <source>
        <dbReference type="ARBA" id="ARBA00008791"/>
    </source>
</evidence>
<comment type="similarity">
    <text evidence="1">Belongs to the universal stress protein A family.</text>
</comment>
<dbReference type="Gene3D" id="3.40.50.12370">
    <property type="match status" value="1"/>
</dbReference>
<name>A0A7Z7N7G2_9BURK</name>
<feature type="domain" description="UspA" evidence="2">
    <location>
        <begin position="3"/>
        <end position="144"/>
    </location>
</feature>
<dbReference type="PANTHER" id="PTHR46268:SF15">
    <property type="entry name" value="UNIVERSAL STRESS PROTEIN HP_0031"/>
    <property type="match status" value="1"/>
</dbReference>
<dbReference type="PANTHER" id="PTHR46268">
    <property type="entry name" value="STRESS RESPONSE PROTEIN NHAX"/>
    <property type="match status" value="1"/>
</dbReference>
<dbReference type="EMBL" id="OCSU01000003">
    <property type="protein sequence ID" value="SOE88964.1"/>
    <property type="molecule type" value="Genomic_DNA"/>
</dbReference>
<dbReference type="Proteomes" id="UP000219522">
    <property type="component" value="Unassembled WGS sequence"/>
</dbReference>
<dbReference type="PRINTS" id="PR01438">
    <property type="entry name" value="UNVRSLSTRESS"/>
</dbReference>
<dbReference type="SUPFAM" id="SSF52402">
    <property type="entry name" value="Adenine nucleotide alpha hydrolases-like"/>
    <property type="match status" value="2"/>
</dbReference>
<keyword evidence="4" id="KW-1185">Reference proteome</keyword>
<gene>
    <name evidence="3" type="ORF">SAMN05446927_7591</name>
</gene>
<feature type="domain" description="UspA" evidence="2">
    <location>
        <begin position="154"/>
        <end position="277"/>
    </location>
</feature>
<dbReference type="CDD" id="cd00293">
    <property type="entry name" value="USP-like"/>
    <property type="match status" value="1"/>
</dbReference>
<protein>
    <submittedName>
        <fullName evidence="3">Universal stress protein family protein</fullName>
    </submittedName>
</protein>
<dbReference type="OrthoDB" id="9804721at2"/>
<organism evidence="3 4">
    <name type="scientific">Caballeronia arationis</name>
    <dbReference type="NCBI Taxonomy" id="1777142"/>
    <lineage>
        <taxon>Bacteria</taxon>
        <taxon>Pseudomonadati</taxon>
        <taxon>Pseudomonadota</taxon>
        <taxon>Betaproteobacteria</taxon>
        <taxon>Burkholderiales</taxon>
        <taxon>Burkholderiaceae</taxon>
        <taxon>Caballeronia</taxon>
    </lineage>
</organism>
<reference evidence="3 4" key="1">
    <citation type="submission" date="2017-09" db="EMBL/GenBank/DDBJ databases">
        <authorList>
            <person name="Varghese N."/>
            <person name="Submissions S."/>
        </authorList>
    </citation>
    <scope>NUCLEOTIDE SEQUENCE [LARGE SCALE GENOMIC DNA]</scope>
    <source>
        <strain evidence="3 4">OK806</strain>
    </source>
</reference>
<dbReference type="AlphaFoldDB" id="A0A7Z7N7G2"/>
<dbReference type="InterPro" id="IPR006016">
    <property type="entry name" value="UspA"/>
</dbReference>
<dbReference type="InterPro" id="IPR006015">
    <property type="entry name" value="Universal_stress_UspA"/>
</dbReference>
<sequence length="279" mass="30198">MSYKSIVVHLDASERAHARLELALRLAKRFDAHLTGLYAVFTPETRSFYVMAGSAAYFEAHDASRRERRGALERLFHAEVARACIKGEWVDAQGDTNLAVPRAGRCADLIVAGQDDPNDPESYIGNRFPETLVMSAGRPVLLVPYTGFFPSVGERVMIAWDGSREATRAVHDALPLIKKAKHVTLVTIDSARDDAPGARIPGADIATSIARHGVKVEVCAMEESSGSSAGERLLSRAADLSADLIVMGCYGHSRWQELVLGGATRTVVASMTVPVLMSH</sequence>
<dbReference type="RefSeq" id="WP_062639444.1">
    <property type="nucleotide sequence ID" value="NZ_FCOG02000056.1"/>
</dbReference>